<organism evidence="1 2">
    <name type="scientific">Cylicostephanus goldi</name>
    <name type="common">Nematode worm</name>
    <dbReference type="NCBI Taxonomy" id="71465"/>
    <lineage>
        <taxon>Eukaryota</taxon>
        <taxon>Metazoa</taxon>
        <taxon>Ecdysozoa</taxon>
        <taxon>Nematoda</taxon>
        <taxon>Chromadorea</taxon>
        <taxon>Rhabditida</taxon>
        <taxon>Rhabditina</taxon>
        <taxon>Rhabditomorpha</taxon>
        <taxon>Strongyloidea</taxon>
        <taxon>Strongylidae</taxon>
        <taxon>Cylicostephanus</taxon>
    </lineage>
</organism>
<evidence type="ECO:0000313" key="1">
    <source>
        <dbReference type="EMBL" id="VDK55035.1"/>
    </source>
</evidence>
<sequence length="98" mass="11269">MGCFNGRPEMDIELTNTDSNAVSCMYTRIKPRILAQIFQQSQVSLGLVEEKIRRCLLSAVTNINLSEALPPNPDDWRMDETQLIDNFHDRSYHDQVVN</sequence>
<dbReference type="PANTHER" id="PTHR21119">
    <property type="entry name" value="C2 DOMAIN-CONTAINING PROTEIN"/>
    <property type="match status" value="1"/>
</dbReference>
<proteinExistence type="predicted"/>
<dbReference type="Proteomes" id="UP000271889">
    <property type="component" value="Unassembled WGS sequence"/>
</dbReference>
<evidence type="ECO:0000313" key="2">
    <source>
        <dbReference type="Proteomes" id="UP000271889"/>
    </source>
</evidence>
<accession>A0A3P6RM22</accession>
<dbReference type="EMBL" id="UYRV01007867">
    <property type="protein sequence ID" value="VDK55035.1"/>
    <property type="molecule type" value="Genomic_DNA"/>
</dbReference>
<dbReference type="OrthoDB" id="5863643at2759"/>
<gene>
    <name evidence="1" type="ORF">CGOC_LOCUS3182</name>
</gene>
<protein>
    <submittedName>
        <fullName evidence="1">Uncharacterized protein</fullName>
    </submittedName>
</protein>
<reference evidence="1 2" key="1">
    <citation type="submission" date="2018-11" db="EMBL/GenBank/DDBJ databases">
        <authorList>
            <consortium name="Pathogen Informatics"/>
        </authorList>
    </citation>
    <scope>NUCLEOTIDE SEQUENCE [LARGE SCALE GENOMIC DNA]</scope>
</reference>
<dbReference type="InterPro" id="IPR039934">
    <property type="entry name" value="C2CD2/C2CD2L"/>
</dbReference>
<name>A0A3P6RM22_CYLGO</name>
<keyword evidence="2" id="KW-1185">Reference proteome</keyword>
<dbReference type="PANTHER" id="PTHR21119:SF5">
    <property type="entry name" value="C2 DOMAIN-CONTAINING PROTEIN"/>
    <property type="match status" value="1"/>
</dbReference>
<dbReference type="AlphaFoldDB" id="A0A3P6RM22"/>